<feature type="domain" description="Response regulatory" evidence="5">
    <location>
        <begin position="2"/>
        <end position="118"/>
    </location>
</feature>
<dbReference type="SMART" id="SM00448">
    <property type="entry name" value="REC"/>
    <property type="match status" value="1"/>
</dbReference>
<evidence type="ECO:0000256" key="3">
    <source>
        <dbReference type="PROSITE-ProRule" id="PRU00169"/>
    </source>
</evidence>
<dbReference type="PANTHER" id="PTHR43214:SF43">
    <property type="entry name" value="TWO-COMPONENT RESPONSE REGULATOR"/>
    <property type="match status" value="1"/>
</dbReference>
<gene>
    <name evidence="6" type="ORF">BEE62_16040</name>
</gene>
<dbReference type="PRINTS" id="PR00038">
    <property type="entry name" value="HTHLUXR"/>
</dbReference>
<dbReference type="Gene3D" id="3.40.50.2300">
    <property type="match status" value="1"/>
</dbReference>
<dbReference type="Proteomes" id="UP000183986">
    <property type="component" value="Unassembled WGS sequence"/>
</dbReference>
<dbReference type="CDD" id="cd17535">
    <property type="entry name" value="REC_NarL-like"/>
    <property type="match status" value="1"/>
</dbReference>
<evidence type="ECO:0000313" key="7">
    <source>
        <dbReference type="Proteomes" id="UP000183986"/>
    </source>
</evidence>
<feature type="modified residue" description="4-aspartylphosphate" evidence="3">
    <location>
        <position position="53"/>
    </location>
</feature>
<dbReference type="PROSITE" id="PS50043">
    <property type="entry name" value="HTH_LUXR_2"/>
    <property type="match status" value="1"/>
</dbReference>
<sequence>MKILIADDHAVVRQGYVSLLSMALEPCEIMEAASGEEACDFSRRHQPDLIIMDVGLPGISGIEAAARILEAQKDARILFFSMYNEVPIVKRALQVGAMGYITKSCDTDTLIKAVQRVAEGEIFVEYDLIMKSSFNDQASESAKLQQLTRRQFEVFSMLARGLSNDEIAHALAIEKKTVANTVTAIKSSLGIESMAKLVFFAIDAGLVQICTQPAASVSRE</sequence>
<dbReference type="SMART" id="SM00421">
    <property type="entry name" value="HTH_LUXR"/>
    <property type="match status" value="1"/>
</dbReference>
<dbReference type="InterPro" id="IPR001789">
    <property type="entry name" value="Sig_transdc_resp-reg_receiver"/>
</dbReference>
<dbReference type="SUPFAM" id="SSF52172">
    <property type="entry name" value="CheY-like"/>
    <property type="match status" value="1"/>
</dbReference>
<proteinExistence type="predicted"/>
<organism evidence="6 7">
    <name type="scientific">Marinobacter nauticus</name>
    <name type="common">Marinobacter hydrocarbonoclasticus</name>
    <name type="synonym">Marinobacter aquaeolei</name>
    <dbReference type="NCBI Taxonomy" id="2743"/>
    <lineage>
        <taxon>Bacteria</taxon>
        <taxon>Pseudomonadati</taxon>
        <taxon>Pseudomonadota</taxon>
        <taxon>Gammaproteobacteria</taxon>
        <taxon>Pseudomonadales</taxon>
        <taxon>Marinobacteraceae</taxon>
        <taxon>Marinobacter</taxon>
    </lineage>
</organism>
<evidence type="ECO:0000259" key="4">
    <source>
        <dbReference type="PROSITE" id="PS50043"/>
    </source>
</evidence>
<dbReference type="InterPro" id="IPR016032">
    <property type="entry name" value="Sig_transdc_resp-reg_C-effctor"/>
</dbReference>
<evidence type="ECO:0000256" key="2">
    <source>
        <dbReference type="ARBA" id="ARBA00023125"/>
    </source>
</evidence>
<dbReference type="PANTHER" id="PTHR43214">
    <property type="entry name" value="TWO-COMPONENT RESPONSE REGULATOR"/>
    <property type="match status" value="1"/>
</dbReference>
<keyword evidence="1 3" id="KW-0597">Phosphoprotein</keyword>
<dbReference type="Pfam" id="PF00072">
    <property type="entry name" value="Response_reg"/>
    <property type="match status" value="1"/>
</dbReference>
<feature type="domain" description="HTH luxR-type" evidence="4">
    <location>
        <begin position="140"/>
        <end position="205"/>
    </location>
</feature>
<reference evidence="6" key="1">
    <citation type="submission" date="2016-11" db="EMBL/GenBank/DDBJ databases">
        <title>Draft Genome Sequence of Marinobacter hydrocarbonoclasticus strain STW2, a polyaromatic aromatic hydrocarbon degrading and denitrifying bacterium from rhizosphere of Seagrass Enhalus acodoides.</title>
        <authorList>
            <person name="Ling J."/>
            <person name="Dong J."/>
        </authorList>
    </citation>
    <scope>NUCLEOTIDE SEQUENCE [LARGE SCALE GENOMIC DNA]</scope>
    <source>
        <strain evidence="6">STW2</strain>
    </source>
</reference>
<dbReference type="PROSITE" id="PS50110">
    <property type="entry name" value="RESPONSE_REGULATORY"/>
    <property type="match status" value="1"/>
</dbReference>
<dbReference type="GO" id="GO:0006355">
    <property type="term" value="P:regulation of DNA-templated transcription"/>
    <property type="evidence" value="ECO:0007669"/>
    <property type="project" value="InterPro"/>
</dbReference>
<evidence type="ECO:0000256" key="1">
    <source>
        <dbReference type="ARBA" id="ARBA00022553"/>
    </source>
</evidence>
<evidence type="ECO:0000313" key="6">
    <source>
        <dbReference type="EMBL" id="OJS98536.1"/>
    </source>
</evidence>
<dbReference type="SUPFAM" id="SSF46894">
    <property type="entry name" value="C-terminal effector domain of the bipartite response regulators"/>
    <property type="match status" value="1"/>
</dbReference>
<accession>A0A1M2UT98</accession>
<protein>
    <submittedName>
        <fullName evidence="6">DNA-binding response regulator</fullName>
    </submittedName>
</protein>
<dbReference type="InterPro" id="IPR039420">
    <property type="entry name" value="WalR-like"/>
</dbReference>
<evidence type="ECO:0000259" key="5">
    <source>
        <dbReference type="PROSITE" id="PS50110"/>
    </source>
</evidence>
<dbReference type="GO" id="GO:0003677">
    <property type="term" value="F:DNA binding"/>
    <property type="evidence" value="ECO:0007669"/>
    <property type="project" value="UniProtKB-KW"/>
</dbReference>
<comment type="caution">
    <text evidence="6">The sequence shown here is derived from an EMBL/GenBank/DDBJ whole genome shotgun (WGS) entry which is preliminary data.</text>
</comment>
<dbReference type="OrthoDB" id="9796655at2"/>
<dbReference type="GO" id="GO:0000160">
    <property type="term" value="P:phosphorelay signal transduction system"/>
    <property type="evidence" value="ECO:0007669"/>
    <property type="project" value="InterPro"/>
</dbReference>
<keyword evidence="7" id="KW-1185">Reference proteome</keyword>
<keyword evidence="2 6" id="KW-0238">DNA-binding</keyword>
<dbReference type="AlphaFoldDB" id="A0A1M2UT98"/>
<dbReference type="Pfam" id="PF00196">
    <property type="entry name" value="GerE"/>
    <property type="match status" value="1"/>
</dbReference>
<dbReference type="InterPro" id="IPR058245">
    <property type="entry name" value="NreC/VraR/RcsB-like_REC"/>
</dbReference>
<dbReference type="EMBL" id="MPKY01000003">
    <property type="protein sequence ID" value="OJS98536.1"/>
    <property type="molecule type" value="Genomic_DNA"/>
</dbReference>
<dbReference type="InterPro" id="IPR000792">
    <property type="entry name" value="Tscrpt_reg_LuxR_C"/>
</dbReference>
<name>A0A1M2UT98_MARNT</name>
<dbReference type="RefSeq" id="WP_072678375.1">
    <property type="nucleotide sequence ID" value="NZ_MPKY01000003.1"/>
</dbReference>
<dbReference type="InterPro" id="IPR011006">
    <property type="entry name" value="CheY-like_superfamily"/>
</dbReference>